<dbReference type="AlphaFoldDB" id="A0AA39WSM6"/>
<accession>A0AA39WSM6</accession>
<dbReference type="InterPro" id="IPR001452">
    <property type="entry name" value="SH3_domain"/>
</dbReference>
<keyword evidence="6" id="KW-1185">Reference proteome</keyword>
<reference evidence="5" key="1">
    <citation type="submission" date="2023-06" db="EMBL/GenBank/DDBJ databases">
        <title>Genome-scale phylogeny and comparative genomics of the fungal order Sordariales.</title>
        <authorList>
            <consortium name="Lawrence Berkeley National Laboratory"/>
            <person name="Hensen N."/>
            <person name="Bonometti L."/>
            <person name="Westerberg I."/>
            <person name="Brannstrom I.O."/>
            <person name="Guillou S."/>
            <person name="Cros-Aarteil S."/>
            <person name="Calhoun S."/>
            <person name="Haridas S."/>
            <person name="Kuo A."/>
            <person name="Mondo S."/>
            <person name="Pangilinan J."/>
            <person name="Riley R."/>
            <person name="Labutti K."/>
            <person name="Andreopoulos B."/>
            <person name="Lipzen A."/>
            <person name="Chen C."/>
            <person name="Yanf M."/>
            <person name="Daum C."/>
            <person name="Ng V."/>
            <person name="Clum A."/>
            <person name="Steindorff A."/>
            <person name="Ohm R."/>
            <person name="Martin F."/>
            <person name="Silar P."/>
            <person name="Natvig D."/>
            <person name="Lalanne C."/>
            <person name="Gautier V."/>
            <person name="Ament-Velasquez S.L."/>
            <person name="Kruys A."/>
            <person name="Hutchinson M.I."/>
            <person name="Powell A.J."/>
            <person name="Barry K."/>
            <person name="Miller A.N."/>
            <person name="Grigoriev I.V."/>
            <person name="Debuchy R."/>
            <person name="Gladieux P."/>
            <person name="Thoren M.H."/>
            <person name="Johannesson H."/>
        </authorList>
    </citation>
    <scope>NUCLEOTIDE SEQUENCE</scope>
    <source>
        <strain evidence="5">CBS 606.72</strain>
    </source>
</reference>
<protein>
    <recommendedName>
        <fullName evidence="4">SH3 domain-containing protein</fullName>
    </recommendedName>
</protein>
<feature type="compositionally biased region" description="Polar residues" evidence="3">
    <location>
        <begin position="65"/>
        <end position="87"/>
    </location>
</feature>
<evidence type="ECO:0000256" key="2">
    <source>
        <dbReference type="PROSITE-ProRule" id="PRU00192"/>
    </source>
</evidence>
<comment type="caution">
    <text evidence="5">The sequence shown here is derived from an EMBL/GenBank/DDBJ whole genome shotgun (WGS) entry which is preliminary data.</text>
</comment>
<feature type="compositionally biased region" description="Low complexity" evidence="3">
    <location>
        <begin position="94"/>
        <end position="105"/>
    </location>
</feature>
<dbReference type="Proteomes" id="UP001175000">
    <property type="component" value="Unassembled WGS sequence"/>
</dbReference>
<feature type="domain" description="SH3" evidence="4">
    <location>
        <begin position="118"/>
        <end position="180"/>
    </location>
</feature>
<evidence type="ECO:0000259" key="4">
    <source>
        <dbReference type="PROSITE" id="PS50002"/>
    </source>
</evidence>
<feature type="region of interest" description="Disordered" evidence="3">
    <location>
        <begin position="180"/>
        <end position="225"/>
    </location>
</feature>
<organism evidence="5 6">
    <name type="scientific">Immersiella caudata</name>
    <dbReference type="NCBI Taxonomy" id="314043"/>
    <lineage>
        <taxon>Eukaryota</taxon>
        <taxon>Fungi</taxon>
        <taxon>Dikarya</taxon>
        <taxon>Ascomycota</taxon>
        <taxon>Pezizomycotina</taxon>
        <taxon>Sordariomycetes</taxon>
        <taxon>Sordariomycetidae</taxon>
        <taxon>Sordariales</taxon>
        <taxon>Lasiosphaeriaceae</taxon>
        <taxon>Immersiella</taxon>
    </lineage>
</organism>
<dbReference type="InterPro" id="IPR036028">
    <property type="entry name" value="SH3-like_dom_sf"/>
</dbReference>
<dbReference type="Gene3D" id="2.30.30.40">
    <property type="entry name" value="SH3 Domains"/>
    <property type="match status" value="1"/>
</dbReference>
<sequence>MPLTSLLSRYPDGIIVCTRGSVSAYPENDPDDDGWLLVDANGDSTPASQLEAAAKPAVDIEVGRTSASTNTTPSNEAIPASTTSIPTPSNPFMGRRNGTSTGSGRKQPTSRSRWAESNRGKRRTVLYDFVAAEDNELSVVAGEDVLLLNFDGDADGWLVAENKLGEVGWVPRAYVQGLAASGGEGGEGLKGEREGREGKEESEGRVGQRRGVAEDAEEEESADEFVDALAVPLSCQKRRRSGSGLDDDDNW</sequence>
<dbReference type="PROSITE" id="PS50002">
    <property type="entry name" value="SH3"/>
    <property type="match status" value="1"/>
</dbReference>
<evidence type="ECO:0000256" key="3">
    <source>
        <dbReference type="SAM" id="MobiDB-lite"/>
    </source>
</evidence>
<dbReference type="Pfam" id="PF14604">
    <property type="entry name" value="SH3_9"/>
    <property type="match status" value="1"/>
</dbReference>
<evidence type="ECO:0000313" key="6">
    <source>
        <dbReference type="Proteomes" id="UP001175000"/>
    </source>
</evidence>
<feature type="region of interest" description="Disordered" evidence="3">
    <location>
        <begin position="64"/>
        <end position="118"/>
    </location>
</feature>
<feature type="compositionally biased region" description="Basic and acidic residues" evidence="3">
    <location>
        <begin position="187"/>
        <end position="206"/>
    </location>
</feature>
<keyword evidence="1 2" id="KW-0728">SH3 domain</keyword>
<dbReference type="SMART" id="SM00326">
    <property type="entry name" value="SH3"/>
    <property type="match status" value="1"/>
</dbReference>
<dbReference type="SUPFAM" id="SSF50044">
    <property type="entry name" value="SH3-domain"/>
    <property type="match status" value="1"/>
</dbReference>
<proteinExistence type="predicted"/>
<evidence type="ECO:0000256" key="1">
    <source>
        <dbReference type="ARBA" id="ARBA00022443"/>
    </source>
</evidence>
<gene>
    <name evidence="5" type="ORF">B0T14DRAFT_567460</name>
</gene>
<dbReference type="EMBL" id="JAULSU010000004">
    <property type="protein sequence ID" value="KAK0620727.1"/>
    <property type="molecule type" value="Genomic_DNA"/>
</dbReference>
<feature type="compositionally biased region" description="Acidic residues" evidence="3">
    <location>
        <begin position="214"/>
        <end position="225"/>
    </location>
</feature>
<evidence type="ECO:0000313" key="5">
    <source>
        <dbReference type="EMBL" id="KAK0620727.1"/>
    </source>
</evidence>
<name>A0AA39WSM6_9PEZI</name>